<name>A0ABV7AC31_9BACI</name>
<keyword evidence="2" id="KW-0732">Signal</keyword>
<accession>A0ABV7AC31</accession>
<dbReference type="RefSeq" id="WP_390308373.1">
    <property type="nucleotide sequence ID" value="NZ_JBHRRZ010000040.1"/>
</dbReference>
<gene>
    <name evidence="3" type="ORF">ACFODW_18170</name>
</gene>
<dbReference type="InterPro" id="IPR019454">
    <property type="entry name" value="Lipoprot_YkyA-like"/>
</dbReference>
<evidence type="ECO:0000313" key="4">
    <source>
        <dbReference type="Proteomes" id="UP001595387"/>
    </source>
</evidence>
<dbReference type="Pfam" id="PF10368">
    <property type="entry name" value="YkyA"/>
    <property type="match status" value="1"/>
</dbReference>
<dbReference type="Proteomes" id="UP001595387">
    <property type="component" value="Unassembled WGS sequence"/>
</dbReference>
<feature type="coiled-coil region" evidence="1">
    <location>
        <begin position="35"/>
        <end position="119"/>
    </location>
</feature>
<comment type="caution">
    <text evidence="3">The sequence shown here is derived from an EMBL/GenBank/DDBJ whole genome shotgun (WGS) entry which is preliminary data.</text>
</comment>
<dbReference type="SUPFAM" id="SSF140423">
    <property type="entry name" value="MW0975(SA0943)-like"/>
    <property type="match status" value="1"/>
</dbReference>
<dbReference type="PROSITE" id="PS51257">
    <property type="entry name" value="PROKAR_LIPOPROTEIN"/>
    <property type="match status" value="1"/>
</dbReference>
<keyword evidence="4" id="KW-1185">Reference proteome</keyword>
<feature type="chain" id="PRO_5045061673" evidence="2">
    <location>
        <begin position="21"/>
        <end position="232"/>
    </location>
</feature>
<keyword evidence="1" id="KW-0175">Coiled coil</keyword>
<evidence type="ECO:0000256" key="1">
    <source>
        <dbReference type="SAM" id="Coils"/>
    </source>
</evidence>
<evidence type="ECO:0000313" key="3">
    <source>
        <dbReference type="EMBL" id="MFC2950255.1"/>
    </source>
</evidence>
<feature type="signal peptide" evidence="2">
    <location>
        <begin position="1"/>
        <end position="20"/>
    </location>
</feature>
<proteinExistence type="predicted"/>
<organism evidence="3 4">
    <name type="scientific">Virgibacillus sediminis</name>
    <dbReference type="NCBI Taxonomy" id="202260"/>
    <lineage>
        <taxon>Bacteria</taxon>
        <taxon>Bacillati</taxon>
        <taxon>Bacillota</taxon>
        <taxon>Bacilli</taxon>
        <taxon>Bacillales</taxon>
        <taxon>Bacillaceae</taxon>
        <taxon>Virgibacillus</taxon>
    </lineage>
</organism>
<dbReference type="InterPro" id="IPR036785">
    <property type="entry name" value="YkyA-like_sf"/>
</dbReference>
<evidence type="ECO:0000256" key="2">
    <source>
        <dbReference type="SAM" id="SignalP"/>
    </source>
</evidence>
<dbReference type="Gene3D" id="1.20.120.570">
    <property type="entry name" value="YkyA-like"/>
    <property type="match status" value="1"/>
</dbReference>
<protein>
    <submittedName>
        <fullName evidence="3">YkyA family protein</fullName>
    </submittedName>
</protein>
<reference evidence="4" key="1">
    <citation type="journal article" date="2019" name="Int. J. Syst. Evol. Microbiol.">
        <title>The Global Catalogue of Microorganisms (GCM) 10K type strain sequencing project: providing services to taxonomists for standard genome sequencing and annotation.</title>
        <authorList>
            <consortium name="The Broad Institute Genomics Platform"/>
            <consortium name="The Broad Institute Genome Sequencing Center for Infectious Disease"/>
            <person name="Wu L."/>
            <person name="Ma J."/>
        </authorList>
    </citation>
    <scope>NUCLEOTIDE SEQUENCE [LARGE SCALE GENOMIC DNA]</scope>
    <source>
        <strain evidence="4">KCTC 13193</strain>
    </source>
</reference>
<dbReference type="EMBL" id="JBHRRZ010000040">
    <property type="protein sequence ID" value="MFC2950255.1"/>
    <property type="molecule type" value="Genomic_DNA"/>
</dbReference>
<sequence length="232" mass="27071">MAWKKVLLTIGLSVSLTACNSESAEMQIHNHLEEAVTLEKGFEEQQTEITELEKREQELYNQIADMGMDELEKIQEVSEQAIEVIDEREEKIEIEKDSIEDSKEEFKEIEPLLEELEEEEVQAAAQEMYDVMDDRYAAYDTLYEAYKESLELERELYRMLSTENLEQDKLTDHIHTVNESYERVLQANEQFNNETVEYNALKQEFYDSAGMNVAYEENSTGETDKESASAEE</sequence>